<dbReference type="EMBL" id="JH992971">
    <property type="protein sequence ID" value="EKX52904.1"/>
    <property type="molecule type" value="Genomic_DNA"/>
</dbReference>
<keyword evidence="4" id="KW-1185">Reference proteome</keyword>
<dbReference type="GeneID" id="17309549"/>
<organism evidence="2">
    <name type="scientific">Guillardia theta (strain CCMP2712)</name>
    <name type="common">Cryptophyte</name>
    <dbReference type="NCBI Taxonomy" id="905079"/>
    <lineage>
        <taxon>Eukaryota</taxon>
        <taxon>Cryptophyceae</taxon>
        <taxon>Pyrenomonadales</taxon>
        <taxon>Geminigeraceae</taxon>
        <taxon>Guillardia</taxon>
    </lineage>
</organism>
<dbReference type="KEGG" id="gtt:GUITHDRAFT_101354"/>
<evidence type="ECO:0000313" key="2">
    <source>
        <dbReference type="EMBL" id="EKX52904.1"/>
    </source>
</evidence>
<feature type="region of interest" description="Disordered" evidence="1">
    <location>
        <begin position="33"/>
        <end position="68"/>
    </location>
</feature>
<protein>
    <submittedName>
        <fullName evidence="2 3">Uncharacterized protein</fullName>
    </submittedName>
</protein>
<gene>
    <name evidence="2" type="ORF">GUITHDRAFT_101354</name>
</gene>
<dbReference type="HOGENOM" id="CLU_759625_0_0_1"/>
<sequence length="340" mass="37711">MANKSQDAAPVRERVSCDAAMEPSRFSHVRRLDMEADSCNQPHQGNGGERQVADDDEQTQAIDDEETQAIYDGEIQAIYDGETQAIYDGETQAIYDGETQAIYDGETQVVDDWQTQGADERKTQEADDWEMQKGDTNARPGDTGKAQDDRPSSPVKLETPDQDGNPSMSLTGRRQMARSRTTSLSGEAEDVGEGRGEGVKVLERLEALKAEIQKLLLTPVMQVPSRTDECVRLLEECKASAASMGEKLKTMADQLKKVKVNVERKSVKRKHEGEQNTPVHCTGKDLRTQLRASQTSSKGFLTQLEEERRKGKRQKSKGGELHVQQPAFTGGSHEKICRIS</sequence>
<evidence type="ECO:0000256" key="1">
    <source>
        <dbReference type="SAM" id="MobiDB-lite"/>
    </source>
</evidence>
<reference evidence="2 4" key="1">
    <citation type="journal article" date="2012" name="Nature">
        <title>Algal genomes reveal evolutionary mosaicism and the fate of nucleomorphs.</title>
        <authorList>
            <consortium name="DOE Joint Genome Institute"/>
            <person name="Curtis B.A."/>
            <person name="Tanifuji G."/>
            <person name="Burki F."/>
            <person name="Gruber A."/>
            <person name="Irimia M."/>
            <person name="Maruyama S."/>
            <person name="Arias M.C."/>
            <person name="Ball S.G."/>
            <person name="Gile G.H."/>
            <person name="Hirakawa Y."/>
            <person name="Hopkins J.F."/>
            <person name="Kuo A."/>
            <person name="Rensing S.A."/>
            <person name="Schmutz J."/>
            <person name="Symeonidi A."/>
            <person name="Elias M."/>
            <person name="Eveleigh R.J."/>
            <person name="Herman E.K."/>
            <person name="Klute M.J."/>
            <person name="Nakayama T."/>
            <person name="Obornik M."/>
            <person name="Reyes-Prieto A."/>
            <person name="Armbrust E.V."/>
            <person name="Aves S.J."/>
            <person name="Beiko R.G."/>
            <person name="Coutinho P."/>
            <person name="Dacks J.B."/>
            <person name="Durnford D.G."/>
            <person name="Fast N.M."/>
            <person name="Green B.R."/>
            <person name="Grisdale C.J."/>
            <person name="Hempel F."/>
            <person name="Henrissat B."/>
            <person name="Hoppner M.P."/>
            <person name="Ishida K."/>
            <person name="Kim E."/>
            <person name="Koreny L."/>
            <person name="Kroth P.G."/>
            <person name="Liu Y."/>
            <person name="Malik S.B."/>
            <person name="Maier U.G."/>
            <person name="McRose D."/>
            <person name="Mock T."/>
            <person name="Neilson J.A."/>
            <person name="Onodera N.T."/>
            <person name="Poole A.M."/>
            <person name="Pritham E.J."/>
            <person name="Richards T.A."/>
            <person name="Rocap G."/>
            <person name="Roy S.W."/>
            <person name="Sarai C."/>
            <person name="Schaack S."/>
            <person name="Shirato S."/>
            <person name="Slamovits C.H."/>
            <person name="Spencer D.F."/>
            <person name="Suzuki S."/>
            <person name="Worden A.Z."/>
            <person name="Zauner S."/>
            <person name="Barry K."/>
            <person name="Bell C."/>
            <person name="Bharti A.K."/>
            <person name="Crow J.A."/>
            <person name="Grimwood J."/>
            <person name="Kramer R."/>
            <person name="Lindquist E."/>
            <person name="Lucas S."/>
            <person name="Salamov A."/>
            <person name="McFadden G.I."/>
            <person name="Lane C.E."/>
            <person name="Keeling P.J."/>
            <person name="Gray M.W."/>
            <person name="Grigoriev I.V."/>
            <person name="Archibald J.M."/>
        </authorList>
    </citation>
    <scope>NUCLEOTIDE SEQUENCE</scope>
    <source>
        <strain evidence="2 4">CCMP2712</strain>
    </source>
</reference>
<dbReference type="RefSeq" id="XP_005839884.1">
    <property type="nucleotide sequence ID" value="XM_005839827.1"/>
</dbReference>
<feature type="compositionally biased region" description="Polar residues" evidence="1">
    <location>
        <begin position="291"/>
        <end position="300"/>
    </location>
</feature>
<dbReference type="PaxDb" id="55529-EKX52904"/>
<feature type="region of interest" description="Disordered" evidence="1">
    <location>
        <begin position="291"/>
        <end position="340"/>
    </location>
</feature>
<feature type="compositionally biased region" description="Basic and acidic residues" evidence="1">
    <location>
        <begin position="118"/>
        <end position="133"/>
    </location>
</feature>
<dbReference type="AlphaFoldDB" id="L1JX49"/>
<feature type="compositionally biased region" description="Acidic residues" evidence="1">
    <location>
        <begin position="54"/>
        <end position="67"/>
    </location>
</feature>
<proteinExistence type="predicted"/>
<feature type="region of interest" description="Disordered" evidence="1">
    <location>
        <begin position="105"/>
        <end position="195"/>
    </location>
</feature>
<dbReference type="OrthoDB" id="342264at2759"/>
<dbReference type="Proteomes" id="UP000011087">
    <property type="component" value="Unassembled WGS sequence"/>
</dbReference>
<reference evidence="4" key="2">
    <citation type="submission" date="2012-11" db="EMBL/GenBank/DDBJ databases">
        <authorList>
            <person name="Kuo A."/>
            <person name="Curtis B.A."/>
            <person name="Tanifuji G."/>
            <person name="Burki F."/>
            <person name="Gruber A."/>
            <person name="Irimia M."/>
            <person name="Maruyama S."/>
            <person name="Arias M.C."/>
            <person name="Ball S.G."/>
            <person name="Gile G.H."/>
            <person name="Hirakawa Y."/>
            <person name="Hopkins J.F."/>
            <person name="Rensing S.A."/>
            <person name="Schmutz J."/>
            <person name="Symeonidi A."/>
            <person name="Elias M."/>
            <person name="Eveleigh R.J."/>
            <person name="Herman E.K."/>
            <person name="Klute M.J."/>
            <person name="Nakayama T."/>
            <person name="Obornik M."/>
            <person name="Reyes-Prieto A."/>
            <person name="Armbrust E.V."/>
            <person name="Aves S.J."/>
            <person name="Beiko R.G."/>
            <person name="Coutinho P."/>
            <person name="Dacks J.B."/>
            <person name="Durnford D.G."/>
            <person name="Fast N.M."/>
            <person name="Green B.R."/>
            <person name="Grisdale C."/>
            <person name="Hempe F."/>
            <person name="Henrissat B."/>
            <person name="Hoppner M.P."/>
            <person name="Ishida K.-I."/>
            <person name="Kim E."/>
            <person name="Koreny L."/>
            <person name="Kroth P.G."/>
            <person name="Liu Y."/>
            <person name="Malik S.-B."/>
            <person name="Maier U.G."/>
            <person name="McRose D."/>
            <person name="Mock T."/>
            <person name="Neilson J.A."/>
            <person name="Onodera N.T."/>
            <person name="Poole A.M."/>
            <person name="Pritham E.J."/>
            <person name="Richards T.A."/>
            <person name="Rocap G."/>
            <person name="Roy S.W."/>
            <person name="Sarai C."/>
            <person name="Schaack S."/>
            <person name="Shirato S."/>
            <person name="Slamovits C.H."/>
            <person name="Spencer D.F."/>
            <person name="Suzuki S."/>
            <person name="Worden A.Z."/>
            <person name="Zauner S."/>
            <person name="Barry K."/>
            <person name="Bell C."/>
            <person name="Bharti A.K."/>
            <person name="Crow J.A."/>
            <person name="Grimwood J."/>
            <person name="Kramer R."/>
            <person name="Lindquist E."/>
            <person name="Lucas S."/>
            <person name="Salamov A."/>
            <person name="McFadden G.I."/>
            <person name="Lane C.E."/>
            <person name="Keeling P.J."/>
            <person name="Gray M.W."/>
            <person name="Grigoriev I.V."/>
            <person name="Archibald J.M."/>
        </authorList>
    </citation>
    <scope>NUCLEOTIDE SEQUENCE</scope>
    <source>
        <strain evidence="4">CCMP2712</strain>
    </source>
</reference>
<accession>L1JX49</accession>
<feature type="compositionally biased region" description="Polar residues" evidence="1">
    <location>
        <begin position="162"/>
        <end position="185"/>
    </location>
</feature>
<name>L1JX49_GUITC</name>
<reference evidence="3" key="3">
    <citation type="submission" date="2015-06" db="UniProtKB">
        <authorList>
            <consortium name="EnsemblProtists"/>
        </authorList>
    </citation>
    <scope>IDENTIFICATION</scope>
</reference>
<dbReference type="EnsemblProtists" id="EKX52904">
    <property type="protein sequence ID" value="EKX52904"/>
    <property type="gene ID" value="GUITHDRAFT_101354"/>
</dbReference>
<evidence type="ECO:0000313" key="3">
    <source>
        <dbReference type="EnsemblProtists" id="EKX52904"/>
    </source>
</evidence>
<evidence type="ECO:0000313" key="4">
    <source>
        <dbReference type="Proteomes" id="UP000011087"/>
    </source>
</evidence>